<dbReference type="eggNOG" id="ENOG502QQQD">
    <property type="taxonomic scope" value="Eukaryota"/>
</dbReference>
<keyword evidence="1" id="KW-0031">Aminopeptidase</keyword>
<dbReference type="EMBL" id="GL732744">
    <property type="protein sequence ID" value="EFX65462.1"/>
    <property type="molecule type" value="Genomic_DNA"/>
</dbReference>
<keyword evidence="3" id="KW-0378">Hydrolase</keyword>
<evidence type="ECO:0000256" key="2">
    <source>
        <dbReference type="ARBA" id="ARBA00022670"/>
    </source>
</evidence>
<comment type="similarity">
    <text evidence="4">Belongs to the ACTMAP family.</text>
</comment>
<proteinExistence type="inferred from homology"/>
<protein>
    <recommendedName>
        <fullName evidence="5">Actin maturation protease</fullName>
    </recommendedName>
    <alternativeName>
        <fullName evidence="6">Actin aminopeptidase ACTMAP</fullName>
    </alternativeName>
</protein>
<evidence type="ECO:0000256" key="5">
    <source>
        <dbReference type="ARBA" id="ARBA00034848"/>
    </source>
</evidence>
<comment type="catalytic activity">
    <reaction evidence="7">
        <text>N-terminal N(alpha)-acetyl-L-cysteinyl-L-aspartyl-[protein] + H2O = N-terminal L-aspartyl-[protein] + N-acetyl-L-cysteine</text>
        <dbReference type="Rhea" id="RHEA:74579"/>
        <dbReference type="Rhea" id="RHEA-COMP:12669"/>
        <dbReference type="Rhea" id="RHEA-COMP:18395"/>
        <dbReference type="ChEBI" id="CHEBI:15377"/>
        <dbReference type="ChEBI" id="CHEBI:64720"/>
        <dbReference type="ChEBI" id="CHEBI:78236"/>
        <dbReference type="ChEBI" id="CHEBI:193599"/>
    </reaction>
    <physiologicalReaction direction="left-to-right" evidence="7">
        <dbReference type="Rhea" id="RHEA:74580"/>
    </physiologicalReaction>
</comment>
<evidence type="ECO:0000256" key="4">
    <source>
        <dbReference type="ARBA" id="ARBA00034725"/>
    </source>
</evidence>
<name>E9HS19_DAPPU</name>
<dbReference type="GO" id="GO:0004177">
    <property type="term" value="F:aminopeptidase activity"/>
    <property type="evidence" value="ECO:0007669"/>
    <property type="project" value="UniProtKB-KW"/>
</dbReference>
<keyword evidence="9" id="KW-1185">Reference proteome</keyword>
<gene>
    <name evidence="8" type="ORF">DAPPUDRAFT_117255</name>
</gene>
<accession>E9HS19</accession>
<dbReference type="PhylomeDB" id="E9HS19"/>
<sequence>MAGDSRNLLQTLLDPNYLPRFTFAADSLTGYSTWPYVGDSLDQAKSAASFGYPPPWCGLVALAMAAQSCGIKVDTDSIFQQAKQMGITKKGELFSSSAVCALANQININSVLLNNGFSNIQLLLRYFISGKLLLVPYDADCNHAPCLKKGHKAHWALLVGVFFEFENNLNLHTEFCCKREILGEDLYRISDLSANCDLLSQVKKENIYFLAKHGKSKRLAIWNCESLQLSNNNLQEVDPKRSNSIEYVLPPNNKLSDLCGKIIVLG</sequence>
<dbReference type="Pfam" id="PF21646">
    <property type="entry name" value="ACTMAP-like_C"/>
    <property type="match status" value="1"/>
</dbReference>
<dbReference type="InParanoid" id="E9HS19"/>
<evidence type="ECO:0000256" key="3">
    <source>
        <dbReference type="ARBA" id="ARBA00022801"/>
    </source>
</evidence>
<organism evidence="8 9">
    <name type="scientific">Daphnia pulex</name>
    <name type="common">Water flea</name>
    <dbReference type="NCBI Taxonomy" id="6669"/>
    <lineage>
        <taxon>Eukaryota</taxon>
        <taxon>Metazoa</taxon>
        <taxon>Ecdysozoa</taxon>
        <taxon>Arthropoda</taxon>
        <taxon>Crustacea</taxon>
        <taxon>Branchiopoda</taxon>
        <taxon>Diplostraca</taxon>
        <taxon>Cladocera</taxon>
        <taxon>Anomopoda</taxon>
        <taxon>Daphniidae</taxon>
        <taxon>Daphnia</taxon>
    </lineage>
</organism>
<dbReference type="OrthoDB" id="198816at2759"/>
<dbReference type="KEGG" id="dpx:DAPPUDRAFT_117255"/>
<dbReference type="PANTHER" id="PTHR28631:SF1">
    <property type="entry name" value="ACTIN MATURATION PROTEASE"/>
    <property type="match status" value="1"/>
</dbReference>
<dbReference type="STRING" id="6669.E9HS19"/>
<dbReference type="GO" id="GO:0006508">
    <property type="term" value="P:proteolysis"/>
    <property type="evidence" value="ECO:0007669"/>
    <property type="project" value="UniProtKB-KW"/>
</dbReference>
<dbReference type="AlphaFoldDB" id="E9HS19"/>
<dbReference type="OMA" id="MCLEHFG"/>
<evidence type="ECO:0000313" key="8">
    <source>
        <dbReference type="EMBL" id="EFX65462.1"/>
    </source>
</evidence>
<dbReference type="InterPro" id="IPR040043">
    <property type="entry name" value="ACTMAP"/>
</dbReference>
<dbReference type="FunCoup" id="E9HS19">
    <property type="interactions" value="20"/>
</dbReference>
<evidence type="ECO:0000256" key="6">
    <source>
        <dbReference type="ARBA" id="ARBA00034908"/>
    </source>
</evidence>
<dbReference type="Proteomes" id="UP000000305">
    <property type="component" value="Unassembled WGS sequence"/>
</dbReference>
<evidence type="ECO:0000256" key="7">
    <source>
        <dbReference type="ARBA" id="ARBA00049041"/>
    </source>
</evidence>
<reference evidence="8 9" key="1">
    <citation type="journal article" date="2011" name="Science">
        <title>The ecoresponsive genome of Daphnia pulex.</title>
        <authorList>
            <person name="Colbourne J.K."/>
            <person name="Pfrender M.E."/>
            <person name="Gilbert D."/>
            <person name="Thomas W.K."/>
            <person name="Tucker A."/>
            <person name="Oakley T.H."/>
            <person name="Tokishita S."/>
            <person name="Aerts A."/>
            <person name="Arnold G.J."/>
            <person name="Basu M.K."/>
            <person name="Bauer D.J."/>
            <person name="Caceres C.E."/>
            <person name="Carmel L."/>
            <person name="Casola C."/>
            <person name="Choi J.H."/>
            <person name="Detter J.C."/>
            <person name="Dong Q."/>
            <person name="Dusheyko S."/>
            <person name="Eads B.D."/>
            <person name="Frohlich T."/>
            <person name="Geiler-Samerotte K.A."/>
            <person name="Gerlach D."/>
            <person name="Hatcher P."/>
            <person name="Jogdeo S."/>
            <person name="Krijgsveld J."/>
            <person name="Kriventseva E.V."/>
            <person name="Kultz D."/>
            <person name="Laforsch C."/>
            <person name="Lindquist E."/>
            <person name="Lopez J."/>
            <person name="Manak J.R."/>
            <person name="Muller J."/>
            <person name="Pangilinan J."/>
            <person name="Patwardhan R.P."/>
            <person name="Pitluck S."/>
            <person name="Pritham E.J."/>
            <person name="Rechtsteiner A."/>
            <person name="Rho M."/>
            <person name="Rogozin I.B."/>
            <person name="Sakarya O."/>
            <person name="Salamov A."/>
            <person name="Schaack S."/>
            <person name="Shapiro H."/>
            <person name="Shiga Y."/>
            <person name="Skalitzky C."/>
            <person name="Smith Z."/>
            <person name="Souvorov A."/>
            <person name="Sung W."/>
            <person name="Tang Z."/>
            <person name="Tsuchiya D."/>
            <person name="Tu H."/>
            <person name="Vos H."/>
            <person name="Wang M."/>
            <person name="Wolf Y.I."/>
            <person name="Yamagata H."/>
            <person name="Yamada T."/>
            <person name="Ye Y."/>
            <person name="Shaw J.R."/>
            <person name="Andrews J."/>
            <person name="Crease T.J."/>
            <person name="Tang H."/>
            <person name="Lucas S.M."/>
            <person name="Robertson H.M."/>
            <person name="Bork P."/>
            <person name="Koonin E.V."/>
            <person name="Zdobnov E.M."/>
            <person name="Grigoriev I.V."/>
            <person name="Lynch M."/>
            <person name="Boore J.L."/>
        </authorList>
    </citation>
    <scope>NUCLEOTIDE SEQUENCE [LARGE SCALE GENOMIC DNA]</scope>
</reference>
<dbReference type="HOGENOM" id="CLU_077492_0_0_1"/>
<evidence type="ECO:0000313" key="9">
    <source>
        <dbReference type="Proteomes" id="UP000000305"/>
    </source>
</evidence>
<keyword evidence="2" id="KW-0645">Protease</keyword>
<dbReference type="PANTHER" id="PTHR28631">
    <property type="entry name" value="UPF0692 PROTEIN C19ORF54"/>
    <property type="match status" value="1"/>
</dbReference>
<evidence type="ECO:0000256" key="1">
    <source>
        <dbReference type="ARBA" id="ARBA00022438"/>
    </source>
</evidence>